<proteinExistence type="predicted"/>
<evidence type="ECO:0000313" key="2">
    <source>
        <dbReference type="EMBL" id="ERI76218.1"/>
    </source>
</evidence>
<comment type="caution">
    <text evidence="1">The sequence shown here is derived from an EMBL/GenBank/DDBJ whole genome shotgun (WGS) entry which is preliminary data.</text>
</comment>
<dbReference type="EMBL" id="AWSU01000213">
    <property type="protein sequence ID" value="ERI76218.1"/>
    <property type="molecule type" value="Genomic_DNA"/>
</dbReference>
<accession>A0ABC9TWL5</accession>
<dbReference type="EMBL" id="AWSU01000214">
    <property type="protein sequence ID" value="ERI76211.1"/>
    <property type="molecule type" value="Genomic_DNA"/>
</dbReference>
<organism evidence="1 3">
    <name type="scientific">[Clostridium] symbiosum ATCC 14940</name>
    <dbReference type="NCBI Taxonomy" id="411472"/>
    <lineage>
        <taxon>Bacteria</taxon>
        <taxon>Bacillati</taxon>
        <taxon>Bacillota</taxon>
        <taxon>Clostridia</taxon>
        <taxon>Lachnospirales</taxon>
        <taxon>Lachnospiraceae</taxon>
        <taxon>Otoolea</taxon>
    </lineage>
</organism>
<evidence type="ECO:0000313" key="1">
    <source>
        <dbReference type="EMBL" id="ERI76211.1"/>
    </source>
</evidence>
<dbReference type="Proteomes" id="UP000016491">
    <property type="component" value="Unassembled WGS sequence"/>
</dbReference>
<name>A0ABC9TWL5_CLOSY</name>
<sequence length="53" mass="6077">MQVNPHIDDVFFSRLNPSFSSCLHPLSKNHRQPQLISVMCRITPYGNGHRKGD</sequence>
<dbReference type="AlphaFoldDB" id="A0ABC9TWL5"/>
<evidence type="ECO:0000313" key="3">
    <source>
        <dbReference type="Proteomes" id="UP000016491"/>
    </source>
</evidence>
<protein>
    <submittedName>
        <fullName evidence="1">Uncharacterized protein</fullName>
    </submittedName>
</protein>
<reference evidence="1 3" key="1">
    <citation type="submission" date="2013-07" db="EMBL/GenBank/DDBJ databases">
        <authorList>
            <person name="Weinstock G."/>
            <person name="Sodergren E."/>
            <person name="Wylie T."/>
            <person name="Fulton L."/>
            <person name="Fulton R."/>
            <person name="Fronick C."/>
            <person name="O'Laughlin M."/>
            <person name="Godfrey J."/>
            <person name="Miner T."/>
            <person name="Herter B."/>
            <person name="Appelbaum E."/>
            <person name="Cordes M."/>
            <person name="Lek S."/>
            <person name="Wollam A."/>
            <person name="Pepin K.H."/>
            <person name="Palsikar V.B."/>
            <person name="Mitreva M."/>
            <person name="Wilson R.K."/>
        </authorList>
    </citation>
    <scope>NUCLEOTIDE SEQUENCE [LARGE SCALE GENOMIC DNA]</scope>
    <source>
        <strain evidence="1 3">ATCC 14940</strain>
    </source>
</reference>
<gene>
    <name evidence="2" type="ORF">CLOSYM_02753</name>
    <name evidence="1" type="ORF">CLOSYM_02758</name>
</gene>